<sequence>MTGVDAPVVPSGTVRAADLATVAQLACLLEAAAPKPGNVSPGRHFADARYEDFLASAAAIGGPLAGAGARGIGATVRLAVEATARWTSSNTNLGLILLLAPLARAAQVRLHAADAAQPSGEGFTRTLRDAVREVLDTTTVDDARDVYAAIRQAAPGGLGSADAEDVANEPTLPLLDVMALAAHRDGIAREYATAFDTTFEIGAPALARARREGLCWDDAVVETFLVLLAAAPDTHVARRGGAALAEAASTRARDVLAVGGVRSAPGRRALDDMDRALRDPQNSANPGTTADLTAAAIFVALIDGAWPVRPRA</sequence>
<dbReference type="PANTHER" id="PTHR42280:SF1">
    <property type="entry name" value="CITG FAMILY PROTEIN"/>
    <property type="match status" value="1"/>
</dbReference>
<protein>
    <submittedName>
        <fullName evidence="1">Orf7</fullName>
    </submittedName>
</protein>
<reference evidence="1" key="2">
    <citation type="journal article" date="2005" name="J. Bacteriol.">
        <title>MtdC, a novel class of methylene tetrahydromethanopterin dehydrogenases.</title>
        <authorList>
            <person name="Vorholt J.A."/>
            <person name="Kalyuzhnaya M.G."/>
            <person name="Hagemeier C.H."/>
            <person name="Lidstrom M.E."/>
            <person name="Chistoserdova L."/>
        </authorList>
    </citation>
    <scope>NUCLEOTIDE SEQUENCE</scope>
</reference>
<accession>Q4JIN3</accession>
<dbReference type="InterPro" id="IPR002736">
    <property type="entry name" value="CitG"/>
</dbReference>
<dbReference type="GO" id="GO:0046917">
    <property type="term" value="F:triphosphoribosyl-dephospho-CoA synthase activity"/>
    <property type="evidence" value="ECO:0007669"/>
    <property type="project" value="InterPro"/>
</dbReference>
<dbReference type="EMBL" id="DQ084250">
    <property type="protein sequence ID" value="AAY89281.1"/>
    <property type="molecule type" value="Genomic_DNA"/>
</dbReference>
<dbReference type="GO" id="GO:0005524">
    <property type="term" value="F:ATP binding"/>
    <property type="evidence" value="ECO:0007669"/>
    <property type="project" value="InterPro"/>
</dbReference>
<dbReference type="Pfam" id="PF01874">
    <property type="entry name" value="CitG"/>
    <property type="match status" value="1"/>
</dbReference>
<reference evidence="1" key="1">
    <citation type="journal article" date="2005" name="Appl. Environ. Microbiol.">
        <title>Highly divergent genes for methanopterin-linked C1 transfer reactions in Lake Washington, assessed via metagenomic analysis and mRNA detection.</title>
        <authorList>
            <person name="Kalyuzhnaya M.G."/>
            <person name="Bowerman S."/>
            <person name="Nercessian O."/>
            <person name="Lidstrom M.E."/>
            <person name="Chistoserdova L."/>
        </authorList>
    </citation>
    <scope>NUCLEOTIDE SEQUENCE</scope>
</reference>
<gene>
    <name evidence="1" type="primary">orf7</name>
</gene>
<dbReference type="Gene3D" id="1.10.4200.10">
    <property type="entry name" value="Triphosphoribosyl-dephospho-CoA protein"/>
    <property type="match status" value="1"/>
</dbReference>
<dbReference type="AlphaFoldDB" id="Q4JIN3"/>
<organism evidence="1">
    <name type="scientific">uncultured bacterium BAC10-10</name>
    <dbReference type="NCBI Taxonomy" id="333372"/>
    <lineage>
        <taxon>Bacteria</taxon>
        <taxon>environmental samples</taxon>
    </lineage>
</organism>
<evidence type="ECO:0000313" key="1">
    <source>
        <dbReference type="EMBL" id="AAY89281.1"/>
    </source>
</evidence>
<name>Q4JIN3_9BACT</name>
<proteinExistence type="predicted"/>
<dbReference type="PANTHER" id="PTHR42280">
    <property type="entry name" value="CITG FAMILY PROTEIN"/>
    <property type="match status" value="1"/>
</dbReference>